<dbReference type="Gene3D" id="3.10.310.10">
    <property type="entry name" value="Diaminopimelate Epimerase, Chain A, domain 1"/>
    <property type="match status" value="1"/>
</dbReference>
<dbReference type="EMBL" id="AFPZ01000045">
    <property type="protein sequence ID" value="EGQ26398.1"/>
    <property type="molecule type" value="Genomic_DNA"/>
</dbReference>
<keyword evidence="1" id="KW-0413">Isomerase</keyword>
<dbReference type="eggNOG" id="COG0384">
    <property type="taxonomic scope" value="Bacteria"/>
</dbReference>
<protein>
    <submittedName>
        <fullName evidence="1">Phenazine biosynthesis protein PhzF</fullName>
        <ecNumber evidence="1">5.1.-.-</ecNumber>
    </submittedName>
</protein>
<dbReference type="EC" id="5.1.-.-" evidence="1"/>
<comment type="caution">
    <text evidence="1">The sequence shown here is derived from an EMBL/GenBank/DDBJ whole genome shotgun (WGS) entry which is preliminary data.</text>
</comment>
<feature type="non-terminal residue" evidence="1">
    <location>
        <position position="1"/>
    </location>
</feature>
<gene>
    <name evidence="1" type="primary">phzF2</name>
    <name evidence="1" type="ORF">HMPREF9372_1598</name>
</gene>
<dbReference type="OrthoDB" id="9788221at2"/>
<dbReference type="HOGENOM" id="CLU_3037353_0_0_9"/>
<reference evidence="1 2" key="1">
    <citation type="submission" date="2011-04" db="EMBL/GenBank/DDBJ databases">
        <authorList>
            <person name="Muzny D."/>
            <person name="Qin X."/>
            <person name="Deng J."/>
            <person name="Jiang H."/>
            <person name="Liu Y."/>
            <person name="Qu J."/>
            <person name="Song X.-Z."/>
            <person name="Zhang L."/>
            <person name="Thornton R."/>
            <person name="Coyle M."/>
            <person name="Francisco L."/>
            <person name="Jackson L."/>
            <person name="Javaid M."/>
            <person name="Korchina V."/>
            <person name="Kovar C."/>
            <person name="Mata R."/>
            <person name="Mathew T."/>
            <person name="Ngo R."/>
            <person name="Nguyen L."/>
            <person name="Nguyen N."/>
            <person name="Okwuonu G."/>
            <person name="Ongeri F."/>
            <person name="Pham C."/>
            <person name="Simmons D."/>
            <person name="Wilczek-Boney K."/>
            <person name="Hale W."/>
            <person name="Jakkamsetti A."/>
            <person name="Pham P."/>
            <person name="Ruth R."/>
            <person name="San Lucas F."/>
            <person name="Warren J."/>
            <person name="Zhang J."/>
            <person name="Zhao Z."/>
            <person name="Zhou C."/>
            <person name="Zhu D."/>
            <person name="Lee S."/>
            <person name="Bess C."/>
            <person name="Blankenburg K."/>
            <person name="Forbes L."/>
            <person name="Fu Q."/>
            <person name="Gubbala S."/>
            <person name="Hirani K."/>
            <person name="Jayaseelan J.C."/>
            <person name="Lara F."/>
            <person name="Munidasa M."/>
            <person name="Palculict T."/>
            <person name="Patil S."/>
            <person name="Pu L.-L."/>
            <person name="Saada N."/>
            <person name="Tang L."/>
            <person name="Weissenberger G."/>
            <person name="Zhu Y."/>
            <person name="Hemphill L."/>
            <person name="Shang Y."/>
            <person name="Youmans B."/>
            <person name="Ayvaz T."/>
            <person name="Ross M."/>
            <person name="Santibanez J."/>
            <person name="Aqrawi P."/>
            <person name="Gross S."/>
            <person name="Joshi V."/>
            <person name="Fowler G."/>
            <person name="Nazareth L."/>
            <person name="Reid J."/>
            <person name="Worley K."/>
            <person name="Petrosino J."/>
            <person name="Highlander S."/>
            <person name="Gibbs R."/>
        </authorList>
    </citation>
    <scope>NUCLEOTIDE SEQUENCE [LARGE SCALE GENOMIC DNA]</scope>
    <source>
        <strain evidence="1 2">2681</strain>
    </source>
</reference>
<accession>F9DS18</accession>
<dbReference type="GO" id="GO:0016853">
    <property type="term" value="F:isomerase activity"/>
    <property type="evidence" value="ECO:0007669"/>
    <property type="project" value="UniProtKB-KW"/>
</dbReference>
<name>F9DS18_9BACL</name>
<evidence type="ECO:0000313" key="1">
    <source>
        <dbReference type="EMBL" id="EGQ26398.1"/>
    </source>
</evidence>
<dbReference type="AlphaFoldDB" id="F9DS18"/>
<dbReference type="SUPFAM" id="SSF54506">
    <property type="entry name" value="Diaminopimelate epimerase-like"/>
    <property type="match status" value="1"/>
</dbReference>
<dbReference type="Proteomes" id="UP000005316">
    <property type="component" value="Unassembled WGS sequence"/>
</dbReference>
<evidence type="ECO:0000313" key="2">
    <source>
        <dbReference type="Proteomes" id="UP000005316"/>
    </source>
</evidence>
<proteinExistence type="predicted"/>
<sequence length="54" mass="6321">RFEESLNIIVEQGHEIEKDGRVMVNVTKNNESYDIEITGNAVYVKEFDVYLEDK</sequence>
<organism evidence="1 2">
    <name type="scientific">Sporosarcina newyorkensis 2681</name>
    <dbReference type="NCBI Taxonomy" id="1027292"/>
    <lineage>
        <taxon>Bacteria</taxon>
        <taxon>Bacillati</taxon>
        <taxon>Bacillota</taxon>
        <taxon>Bacilli</taxon>
        <taxon>Bacillales</taxon>
        <taxon>Caryophanaceae</taxon>
        <taxon>Sporosarcina</taxon>
    </lineage>
</organism>